<dbReference type="GO" id="GO:0009898">
    <property type="term" value="C:cytoplasmic side of plasma membrane"/>
    <property type="evidence" value="ECO:0007669"/>
    <property type="project" value="TreeGrafter"/>
</dbReference>
<sequence length="385" mass="42087">MKISIISPSPQSLGEISRVLDGGDPSRFITRHEGGLSKLRTLAEQERPDVIIVEGLCHDASELAPIEFVTTSYPQMIIIMLCSQQTPDFLINAMRVGVREVLPSPASKDALEAAVKRAESKLGLRGAQRNARILAFMSCKGGSGATFMAANLGYQLGEEGKRVLLIDLNLQFGEALLTVHDRKATSNIAEVARNLSRLDASFLAASTVPVTANFAILAAPDDPAQSLEVKPEHLEAILNLAVNQYDFVILDVDKNLDDLAIKALDRAHTIYLVMQTLLPFIRNASRMMGVFRSLGYQQDKVELLVNRFAKNGEIGLGDIRATLGINKMRIVPNGYKEVVKGINQGLPLAMVSKSSLVYKAIAELAESLLPRSNDVHDSLFDRLRK</sequence>
<dbReference type="AlphaFoldDB" id="A0A916J2Q6"/>
<name>A0A916J2Q6_9PROT</name>
<dbReference type="PROSITE" id="PS50110">
    <property type="entry name" value="RESPONSE_REGULATORY"/>
    <property type="match status" value="1"/>
</dbReference>
<proteinExistence type="predicted"/>
<dbReference type="GO" id="GO:0016887">
    <property type="term" value="F:ATP hydrolysis activity"/>
    <property type="evidence" value="ECO:0007669"/>
    <property type="project" value="TreeGrafter"/>
</dbReference>
<dbReference type="Gene3D" id="3.40.50.300">
    <property type="entry name" value="P-loop containing nucleotide triphosphate hydrolases"/>
    <property type="match status" value="1"/>
</dbReference>
<dbReference type="PANTHER" id="PTHR43384">
    <property type="entry name" value="SEPTUM SITE-DETERMINING PROTEIN MIND HOMOLOG, CHLOROPLASTIC-RELATED"/>
    <property type="match status" value="1"/>
</dbReference>
<evidence type="ECO:0000313" key="4">
    <source>
        <dbReference type="Proteomes" id="UP000742786"/>
    </source>
</evidence>
<protein>
    <submittedName>
        <fullName evidence="3">Type II/IV secretion system ATPase TadZ/CpaE, associated with Flp pilus assembly</fullName>
    </submittedName>
</protein>
<evidence type="ECO:0000256" key="1">
    <source>
        <dbReference type="PROSITE-ProRule" id="PRU00169"/>
    </source>
</evidence>
<gene>
    <name evidence="3" type="ORF">GTOL_10783</name>
</gene>
<evidence type="ECO:0000259" key="2">
    <source>
        <dbReference type="PROSITE" id="PS50110"/>
    </source>
</evidence>
<dbReference type="Gene3D" id="3.40.50.2300">
    <property type="match status" value="1"/>
</dbReference>
<evidence type="ECO:0000313" key="3">
    <source>
        <dbReference type="EMBL" id="CAG4882901.1"/>
    </source>
</evidence>
<dbReference type="InterPro" id="IPR025669">
    <property type="entry name" value="AAA_dom"/>
</dbReference>
<dbReference type="SUPFAM" id="SSF52172">
    <property type="entry name" value="CheY-like"/>
    <property type="match status" value="1"/>
</dbReference>
<dbReference type="SUPFAM" id="SSF52540">
    <property type="entry name" value="P-loop containing nucleoside triphosphate hydrolases"/>
    <property type="match status" value="1"/>
</dbReference>
<comment type="caution">
    <text evidence="3">The sequence shown here is derived from an EMBL/GenBank/DDBJ whole genome shotgun (WGS) entry which is preliminary data.</text>
</comment>
<reference evidence="3" key="1">
    <citation type="submission" date="2021-04" db="EMBL/GenBank/DDBJ databases">
        <authorList>
            <person name="Hornung B."/>
        </authorList>
    </citation>
    <scope>NUCLEOTIDE SEQUENCE</scope>
    <source>
        <strain evidence="3">G5G6</strain>
    </source>
</reference>
<dbReference type="GO" id="GO:0051782">
    <property type="term" value="P:negative regulation of cell division"/>
    <property type="evidence" value="ECO:0007669"/>
    <property type="project" value="TreeGrafter"/>
</dbReference>
<dbReference type="EMBL" id="CAJQUM010000001">
    <property type="protein sequence ID" value="CAG4882901.1"/>
    <property type="molecule type" value="Genomic_DNA"/>
</dbReference>
<organism evidence="3 4">
    <name type="scientific">Georgfuchsia toluolica</name>
    <dbReference type="NCBI Taxonomy" id="424218"/>
    <lineage>
        <taxon>Bacteria</taxon>
        <taxon>Pseudomonadati</taxon>
        <taxon>Pseudomonadota</taxon>
        <taxon>Betaproteobacteria</taxon>
        <taxon>Nitrosomonadales</taxon>
        <taxon>Sterolibacteriaceae</taxon>
        <taxon>Georgfuchsia</taxon>
    </lineage>
</organism>
<dbReference type="InterPro" id="IPR027417">
    <property type="entry name" value="P-loop_NTPase"/>
</dbReference>
<dbReference type="PANTHER" id="PTHR43384:SF13">
    <property type="entry name" value="SLR0110 PROTEIN"/>
    <property type="match status" value="1"/>
</dbReference>
<dbReference type="RefSeq" id="WP_220634920.1">
    <property type="nucleotide sequence ID" value="NZ_CAJQUM010000001.1"/>
</dbReference>
<accession>A0A916J2Q6</accession>
<dbReference type="Proteomes" id="UP000742786">
    <property type="component" value="Unassembled WGS sequence"/>
</dbReference>
<feature type="domain" description="Response regulatory" evidence="2">
    <location>
        <begin position="2"/>
        <end position="119"/>
    </location>
</feature>
<dbReference type="Pfam" id="PF13614">
    <property type="entry name" value="AAA_31"/>
    <property type="match status" value="1"/>
</dbReference>
<dbReference type="GO" id="GO:0005524">
    <property type="term" value="F:ATP binding"/>
    <property type="evidence" value="ECO:0007669"/>
    <property type="project" value="TreeGrafter"/>
</dbReference>
<dbReference type="InterPro" id="IPR050625">
    <property type="entry name" value="ParA/MinD_ATPase"/>
</dbReference>
<dbReference type="GO" id="GO:0005829">
    <property type="term" value="C:cytosol"/>
    <property type="evidence" value="ECO:0007669"/>
    <property type="project" value="TreeGrafter"/>
</dbReference>
<comment type="caution">
    <text evidence="1">Lacks conserved residue(s) required for the propagation of feature annotation.</text>
</comment>
<keyword evidence="4" id="KW-1185">Reference proteome</keyword>
<dbReference type="InterPro" id="IPR001789">
    <property type="entry name" value="Sig_transdc_resp-reg_receiver"/>
</dbReference>
<dbReference type="InterPro" id="IPR011006">
    <property type="entry name" value="CheY-like_superfamily"/>
</dbReference>
<dbReference type="GO" id="GO:0000160">
    <property type="term" value="P:phosphorelay signal transduction system"/>
    <property type="evidence" value="ECO:0007669"/>
    <property type="project" value="InterPro"/>
</dbReference>